<feature type="domain" description="DDE-1" evidence="1">
    <location>
        <begin position="102"/>
        <end position="265"/>
    </location>
</feature>
<comment type="caution">
    <text evidence="2">The sequence shown here is derived from an EMBL/GenBank/DDBJ whole genome shotgun (WGS) entry which is preliminary data.</text>
</comment>
<dbReference type="OrthoDB" id="125347at2759"/>
<proteinExistence type="predicted"/>
<dbReference type="Proteomes" id="UP000324800">
    <property type="component" value="Unassembled WGS sequence"/>
</dbReference>
<dbReference type="Pfam" id="PF03184">
    <property type="entry name" value="DDE_1"/>
    <property type="match status" value="1"/>
</dbReference>
<dbReference type="AlphaFoldDB" id="A0A5J4WCT6"/>
<dbReference type="EMBL" id="SNRW01002455">
    <property type="protein sequence ID" value="KAA6392711.1"/>
    <property type="molecule type" value="Genomic_DNA"/>
</dbReference>
<sequence length="268" mass="30811">MLVNKINPGVDFDTIGQINEGYIQRWKGRHGLDRGQINGESLSSDTVAAQIWTRDEFPKIIQEFGLDDLLNFDEFGLFYERGMNHSLQKKGQNQHGFKQSKKRVTISGGASATGKKYPQLIIGKAKYPFAFRNHFNRTFKFTNQKNAWINSPIFNNHLNDINLELIKKDKRIGVVIDFCSGHSTINTEYSNITIFYLPPNATPLIQSMDAGIIASVKKRYKTEITNKRFYDIITGKDTVIDLYYSCTLIQRIWDETTPETIKHCFRKA</sequence>
<dbReference type="InterPro" id="IPR050863">
    <property type="entry name" value="CenT-Element_Derived"/>
</dbReference>
<dbReference type="PANTHER" id="PTHR19303:SF73">
    <property type="entry name" value="PROTEIN PDC2"/>
    <property type="match status" value="1"/>
</dbReference>
<organism evidence="2 3">
    <name type="scientific">Streblomastix strix</name>
    <dbReference type="NCBI Taxonomy" id="222440"/>
    <lineage>
        <taxon>Eukaryota</taxon>
        <taxon>Metamonada</taxon>
        <taxon>Preaxostyla</taxon>
        <taxon>Oxymonadida</taxon>
        <taxon>Streblomastigidae</taxon>
        <taxon>Streblomastix</taxon>
    </lineage>
</organism>
<dbReference type="InterPro" id="IPR004875">
    <property type="entry name" value="DDE_SF_endonuclease_dom"/>
</dbReference>
<gene>
    <name evidence="2" type="ORF">EZS28_011761</name>
</gene>
<reference evidence="2 3" key="1">
    <citation type="submission" date="2019-03" db="EMBL/GenBank/DDBJ databases">
        <title>Single cell metagenomics reveals metabolic interactions within the superorganism composed of flagellate Streblomastix strix and complex community of Bacteroidetes bacteria on its surface.</title>
        <authorList>
            <person name="Treitli S.C."/>
            <person name="Kolisko M."/>
            <person name="Husnik F."/>
            <person name="Keeling P."/>
            <person name="Hampl V."/>
        </authorList>
    </citation>
    <scope>NUCLEOTIDE SEQUENCE [LARGE SCALE GENOMIC DNA]</scope>
    <source>
        <strain evidence="2">ST1C</strain>
    </source>
</reference>
<evidence type="ECO:0000313" key="2">
    <source>
        <dbReference type="EMBL" id="KAA6392711.1"/>
    </source>
</evidence>
<evidence type="ECO:0000259" key="1">
    <source>
        <dbReference type="Pfam" id="PF03184"/>
    </source>
</evidence>
<accession>A0A5J4WCT6</accession>
<dbReference type="GO" id="GO:0005634">
    <property type="term" value="C:nucleus"/>
    <property type="evidence" value="ECO:0007669"/>
    <property type="project" value="TreeGrafter"/>
</dbReference>
<evidence type="ECO:0000313" key="3">
    <source>
        <dbReference type="Proteomes" id="UP000324800"/>
    </source>
</evidence>
<name>A0A5J4WCT6_9EUKA</name>
<dbReference type="GO" id="GO:0003677">
    <property type="term" value="F:DNA binding"/>
    <property type="evidence" value="ECO:0007669"/>
    <property type="project" value="TreeGrafter"/>
</dbReference>
<dbReference type="PANTHER" id="PTHR19303">
    <property type="entry name" value="TRANSPOSON"/>
    <property type="match status" value="1"/>
</dbReference>
<protein>
    <submittedName>
        <fullName evidence="2">Putative Tigger transposable element-derived protein 6</fullName>
    </submittedName>
</protein>